<evidence type="ECO:0000256" key="1">
    <source>
        <dbReference type="PROSITE-ProRule" id="PRU00047"/>
    </source>
</evidence>
<dbReference type="SUPFAM" id="SSF50630">
    <property type="entry name" value="Acid proteases"/>
    <property type="match status" value="1"/>
</dbReference>
<feature type="region of interest" description="Disordered" evidence="2">
    <location>
        <begin position="1"/>
        <end position="49"/>
    </location>
</feature>
<feature type="compositionally biased region" description="Basic residues" evidence="2">
    <location>
        <begin position="773"/>
        <end position="789"/>
    </location>
</feature>
<dbReference type="InterPro" id="IPR001969">
    <property type="entry name" value="Aspartic_peptidase_AS"/>
</dbReference>
<evidence type="ECO:0000313" key="4">
    <source>
        <dbReference type="EMBL" id="VDO76116.1"/>
    </source>
</evidence>
<dbReference type="InterPro" id="IPR021109">
    <property type="entry name" value="Peptidase_aspartic_dom_sf"/>
</dbReference>
<proteinExistence type="predicted"/>
<feature type="compositionally biased region" description="Basic and acidic residues" evidence="2">
    <location>
        <begin position="372"/>
        <end position="404"/>
    </location>
</feature>
<evidence type="ECO:0000313" key="5">
    <source>
        <dbReference type="Proteomes" id="UP000050761"/>
    </source>
</evidence>
<keyword evidence="1" id="KW-0479">Metal-binding</keyword>
<gene>
    <name evidence="4" type="ORF">HPBE_LOCUS8382</name>
</gene>
<dbReference type="OrthoDB" id="5871389at2759"/>
<evidence type="ECO:0000313" key="6">
    <source>
        <dbReference type="WBParaSite" id="HPBE_0000838101-mRNA-1"/>
    </source>
</evidence>
<feature type="region of interest" description="Disordered" evidence="2">
    <location>
        <begin position="372"/>
        <end position="418"/>
    </location>
</feature>
<dbReference type="InterPro" id="IPR001878">
    <property type="entry name" value="Znf_CCHC"/>
</dbReference>
<dbReference type="EMBL" id="UZAH01026135">
    <property type="protein sequence ID" value="VDO76116.1"/>
    <property type="molecule type" value="Genomic_DNA"/>
</dbReference>
<organism evidence="4">
    <name type="scientific">Heligmosomoides polygyrus</name>
    <name type="common">Parasitic roundworm</name>
    <dbReference type="NCBI Taxonomy" id="6339"/>
    <lineage>
        <taxon>Eukaryota</taxon>
        <taxon>Metazoa</taxon>
        <taxon>Ecdysozoa</taxon>
        <taxon>Nematoda</taxon>
        <taxon>Chromadorea</taxon>
        <taxon>Rhabditida</taxon>
        <taxon>Rhabditina</taxon>
        <taxon>Rhabditomorpha</taxon>
        <taxon>Strongyloidea</taxon>
        <taxon>Heligmosomidae</taxon>
        <taxon>Heligmosomoides</taxon>
    </lineage>
</organism>
<dbReference type="PROSITE" id="PS00141">
    <property type="entry name" value="ASP_PROTEASE"/>
    <property type="match status" value="1"/>
</dbReference>
<evidence type="ECO:0000259" key="3">
    <source>
        <dbReference type="PROSITE" id="PS50158"/>
    </source>
</evidence>
<protein>
    <submittedName>
        <fullName evidence="6">CCHC-type domain-containing protein</fullName>
    </submittedName>
</protein>
<dbReference type="GO" id="GO:0006508">
    <property type="term" value="P:proteolysis"/>
    <property type="evidence" value="ECO:0007669"/>
    <property type="project" value="InterPro"/>
</dbReference>
<reference evidence="6" key="2">
    <citation type="submission" date="2019-09" db="UniProtKB">
        <authorList>
            <consortium name="WormBaseParasite"/>
        </authorList>
    </citation>
    <scope>IDENTIFICATION</scope>
</reference>
<dbReference type="GO" id="GO:0003676">
    <property type="term" value="F:nucleic acid binding"/>
    <property type="evidence" value="ECO:0007669"/>
    <property type="project" value="InterPro"/>
</dbReference>
<feature type="domain" description="CCHC-type" evidence="3">
    <location>
        <begin position="423"/>
        <end position="438"/>
    </location>
</feature>
<keyword evidence="1" id="KW-0863">Zinc-finger</keyword>
<feature type="region of interest" description="Disordered" evidence="2">
    <location>
        <begin position="773"/>
        <end position="804"/>
    </location>
</feature>
<name>A0A3P7XP36_HELPZ</name>
<dbReference type="Proteomes" id="UP000050761">
    <property type="component" value="Unassembled WGS sequence"/>
</dbReference>
<sequence length="857" mass="94731">MNLSLQAQACQPPLGTPLAQGASSRPVGDQFNQQQPQIAFQESNSASEQLSQPLGIEPINAGFDPSNSIVELNQVDANQAFTPYPGYVPPPPPPPSDVFTVQGTETLVSPPGKGPVLSPLLDTGNSIVPTSNSDQVPSCPVELRFLSDFTACVESLPFVPSNEVSTTCDFEDTSYCRFQPTSSLFQRGKLPLPSHYATLAEVSGRTMASQPEGSFVYALILQTYKNPQGKDFSDFVLKFRIKYGSLGLRDDMLSYLLLSKMDGYPKAVAQALPKHVRESSFEDLLKRLRKTGDITTYCVELERLTRSAYPDQSEEDLSRTRAGELVSQLTNWPEYLQLYTAMEIAPKELAYEMVKAMAQRCERSKRMADAMREQVEMPEVKRSEGGRGGDHAKALDRSGGDRGDTPVGSTDTQRAQTQIPGQRKCINCNRFGHLRKDCLQQRAVRAMDKPTESAEPQREPKIFTASLSKWRCGVTKVNGLHEDLVGAQTTAQVQLLGMTRTALLDTGSQVSIIPLQMLVNALQNGKAVYDASGNPTSFKGAAKLTVEVDKGPRHRIGLSVMAGGDDVIVLGTNALKKLGWSLAPNAQSSRGRAEVSRGRRHQRQQAEVKEAAVQQRRTKASEVIAVARRICLKPGETKVVSPHRDEMKQGEVVRSSGEILPDTKGQSAQHQFLIPKTNSFAGAKMFREGEVVNGDEVDCVEEVRAELTSYLSALKRRLEGVVCRHYVEVVGKHKVTKSRGKEERPGRNERRMRTPVVTARISCSFEAASKELKKRRRQNKAARARRRRGEYRPSLSVMPDQERPRREITLERQVERLYVVTGCFVAIKTLAPGGTRTRIFCFPGSDVRLTPPALFLI</sequence>
<feature type="region of interest" description="Disordered" evidence="2">
    <location>
        <begin position="586"/>
        <end position="614"/>
    </location>
</feature>
<dbReference type="PROSITE" id="PS50158">
    <property type="entry name" value="ZF_CCHC"/>
    <property type="match status" value="1"/>
</dbReference>
<reference evidence="4 5" key="1">
    <citation type="submission" date="2018-11" db="EMBL/GenBank/DDBJ databases">
        <authorList>
            <consortium name="Pathogen Informatics"/>
        </authorList>
    </citation>
    <scope>NUCLEOTIDE SEQUENCE [LARGE SCALE GENOMIC DNA]</scope>
</reference>
<dbReference type="AlphaFoldDB" id="A0A3P7XP36"/>
<feature type="compositionally biased region" description="Polar residues" evidence="2">
    <location>
        <begin position="407"/>
        <end position="418"/>
    </location>
</feature>
<dbReference type="WBParaSite" id="HPBE_0000838101-mRNA-1">
    <property type="protein sequence ID" value="HPBE_0000838101-mRNA-1"/>
    <property type="gene ID" value="HPBE_0000838101"/>
</dbReference>
<feature type="compositionally biased region" description="Low complexity" evidence="2">
    <location>
        <begin position="30"/>
        <end position="41"/>
    </location>
</feature>
<keyword evidence="5" id="KW-1185">Reference proteome</keyword>
<dbReference type="GO" id="GO:0004190">
    <property type="term" value="F:aspartic-type endopeptidase activity"/>
    <property type="evidence" value="ECO:0007669"/>
    <property type="project" value="InterPro"/>
</dbReference>
<dbReference type="GO" id="GO:0008270">
    <property type="term" value="F:zinc ion binding"/>
    <property type="evidence" value="ECO:0007669"/>
    <property type="project" value="UniProtKB-KW"/>
</dbReference>
<accession>A0A3P7XP36</accession>
<keyword evidence="1" id="KW-0862">Zinc</keyword>
<evidence type="ECO:0000256" key="2">
    <source>
        <dbReference type="SAM" id="MobiDB-lite"/>
    </source>
</evidence>